<sequence length="370" mass="43062">MLKNVKKACREKHDGGKKYCSGDGNICDETRAQSQNTFISLHCKDCLKECMKYKKWIDIKFEEFKEQQNKYGNELQKLNGNSNGGGDNNCCTEKKKKNTAAEFLKELKHCKNGQNNSEEKGTEEDEKNNEINFDKPENTFNPSTYCKACPVYGVNCNNKKSECVPISEETYKSTKGSRGENNDDKTTSVIEVLMLDRKGKDKTNDLDNDCKINELLKYAGVQKWECQKKKGIDQCNLTNPGAKTDDDKNIWFNEFFQRWLRDFVRDYNILKGKIKACIKNENEKEKEKSHKCIQGCDDKCECVKQWLDKKSTEWDEMKKHYEKHSNDDNETIAFRVKSYFREQLHFDNQATKAQEVVETPCEKQQLWGCT</sequence>
<dbReference type="Gene3D" id="1.20.58.830">
    <property type="match status" value="1"/>
</dbReference>
<dbReference type="SUPFAM" id="SSF140924">
    <property type="entry name" value="Duffy binding domain-like"/>
    <property type="match status" value="2"/>
</dbReference>
<name>A0A024VYW2_PLAFA</name>
<organism evidence="5 6">
    <name type="scientific">Plasmodium falciparum Tanzania</name>
    <name type="common">2000708</name>
    <dbReference type="NCBI Taxonomy" id="1036725"/>
    <lineage>
        <taxon>Eukaryota</taxon>
        <taxon>Sar</taxon>
        <taxon>Alveolata</taxon>
        <taxon>Apicomplexa</taxon>
        <taxon>Aconoidasida</taxon>
        <taxon>Haemosporida</taxon>
        <taxon>Plasmodiidae</taxon>
        <taxon>Plasmodium</taxon>
        <taxon>Plasmodium (Laverania)</taxon>
    </lineage>
</organism>
<accession>A0A024VYW2</accession>
<dbReference type="Pfam" id="PF03011">
    <property type="entry name" value="PFEMP"/>
    <property type="match status" value="1"/>
</dbReference>
<evidence type="ECO:0000259" key="4">
    <source>
        <dbReference type="Pfam" id="PF22672"/>
    </source>
</evidence>
<dbReference type="AlphaFoldDB" id="A0A024VYW2"/>
<feature type="non-terminal residue" evidence="5">
    <location>
        <position position="370"/>
    </location>
</feature>
<protein>
    <recommendedName>
        <fullName evidence="7">Duffy-binding-like domain-containing protein</fullName>
    </recommendedName>
</protein>
<dbReference type="InterPro" id="IPR041480">
    <property type="entry name" value="CIDR1_gamma"/>
</dbReference>
<dbReference type="Proteomes" id="UP000030708">
    <property type="component" value="Unassembled WGS sequence"/>
</dbReference>
<reference evidence="5 6" key="1">
    <citation type="submission" date="2013-02" db="EMBL/GenBank/DDBJ databases">
        <title>The Genome Annotation of Plasmodium falciparum Tanzania (2000708).</title>
        <authorList>
            <consortium name="The Broad Institute Genome Sequencing Platform"/>
            <consortium name="The Broad Institute Genome Sequencing Center for Infectious Disease"/>
            <person name="Neafsey D."/>
            <person name="Hoffman S."/>
            <person name="Volkman S."/>
            <person name="Rosenthal P."/>
            <person name="Walker B."/>
            <person name="Young S.K."/>
            <person name="Zeng Q."/>
            <person name="Gargeya S."/>
            <person name="Fitzgerald M."/>
            <person name="Haas B."/>
            <person name="Abouelleil A."/>
            <person name="Allen A.W."/>
            <person name="Alvarado L."/>
            <person name="Arachchi H.M."/>
            <person name="Berlin A.M."/>
            <person name="Chapman S.B."/>
            <person name="Gainer-Dewar J."/>
            <person name="Goldberg J."/>
            <person name="Griggs A."/>
            <person name="Gujja S."/>
            <person name="Hansen M."/>
            <person name="Howarth C."/>
            <person name="Imamovic A."/>
            <person name="Ireland A."/>
            <person name="Larimer J."/>
            <person name="McCowan C."/>
            <person name="Murphy C."/>
            <person name="Pearson M."/>
            <person name="Poon T.W."/>
            <person name="Priest M."/>
            <person name="Roberts A."/>
            <person name="Saif S."/>
            <person name="Shea T."/>
            <person name="Sisk P."/>
            <person name="Sykes S."/>
            <person name="Wortman J."/>
            <person name="Nusbaum C."/>
            <person name="Birren B."/>
        </authorList>
    </citation>
    <scope>NUCLEOTIDE SEQUENCE [LARGE SCALE GENOMIC DNA]</scope>
    <source>
        <strain evidence="6">Tanzania (2000708)</strain>
    </source>
</reference>
<dbReference type="InterPro" id="IPR054595">
    <property type="entry name" value="DBL_C"/>
</dbReference>
<dbReference type="Pfam" id="PF18562">
    <property type="entry name" value="CIDR1_gamma"/>
    <property type="match status" value="1"/>
</dbReference>
<evidence type="ECO:0008006" key="7">
    <source>
        <dbReference type="Google" id="ProtNLM"/>
    </source>
</evidence>
<gene>
    <name evidence="5" type="ORF">PFTANZ_05861</name>
</gene>
<evidence type="ECO:0000313" key="6">
    <source>
        <dbReference type="Proteomes" id="UP000030708"/>
    </source>
</evidence>
<dbReference type="Pfam" id="PF22672">
    <property type="entry name" value="DBL_C"/>
    <property type="match status" value="1"/>
</dbReference>
<reference evidence="5 6" key="2">
    <citation type="submission" date="2013-02" db="EMBL/GenBank/DDBJ databases">
        <title>The Genome Sequence of Plasmodium falciparum Tanzania (2000708).</title>
        <authorList>
            <consortium name="The Broad Institute Genome Sequencing Platform"/>
            <consortium name="The Broad Institute Genome Sequencing Center for Infectious Disease"/>
            <person name="Neafsey D."/>
            <person name="Cheeseman I."/>
            <person name="Volkman S."/>
            <person name="Adams J."/>
            <person name="Walker B."/>
            <person name="Young S.K."/>
            <person name="Zeng Q."/>
            <person name="Gargeya S."/>
            <person name="Fitzgerald M."/>
            <person name="Haas B."/>
            <person name="Abouelleil A."/>
            <person name="Alvarado L."/>
            <person name="Arachchi H.M."/>
            <person name="Berlin A.M."/>
            <person name="Chapman S.B."/>
            <person name="Dewar J."/>
            <person name="Goldberg J."/>
            <person name="Griggs A."/>
            <person name="Gujja S."/>
            <person name="Hansen M."/>
            <person name="Howarth C."/>
            <person name="Imamovic A."/>
            <person name="Larimer J."/>
            <person name="McCowan C."/>
            <person name="Murphy C."/>
            <person name="Neiman D."/>
            <person name="Pearson M."/>
            <person name="Priest M."/>
            <person name="Roberts A."/>
            <person name="Saif S."/>
            <person name="Shea T."/>
            <person name="Sisk P."/>
            <person name="Sykes S."/>
            <person name="Wortman J."/>
            <person name="Nusbaum C."/>
            <person name="Birren B."/>
        </authorList>
    </citation>
    <scope>NUCLEOTIDE SEQUENCE [LARGE SCALE GENOMIC DNA]</scope>
    <source>
        <strain evidence="6">Tanzania (2000708)</strain>
    </source>
</reference>
<evidence type="ECO:0000313" key="5">
    <source>
        <dbReference type="EMBL" id="ETW33420.1"/>
    </source>
</evidence>
<feature type="domain" description="Duffy-binding-like" evidence="2">
    <location>
        <begin position="255"/>
        <end position="368"/>
    </location>
</feature>
<dbReference type="InterPro" id="IPR004258">
    <property type="entry name" value="DBL"/>
</dbReference>
<evidence type="ECO:0000256" key="1">
    <source>
        <dbReference type="SAM" id="MobiDB-lite"/>
    </source>
</evidence>
<evidence type="ECO:0000259" key="2">
    <source>
        <dbReference type="Pfam" id="PF03011"/>
    </source>
</evidence>
<feature type="domain" description="Duffy-binding-like" evidence="4">
    <location>
        <begin position="1"/>
        <end position="143"/>
    </location>
</feature>
<dbReference type="EMBL" id="KI926639">
    <property type="protein sequence ID" value="ETW33420.1"/>
    <property type="molecule type" value="Genomic_DNA"/>
</dbReference>
<proteinExistence type="predicted"/>
<evidence type="ECO:0000259" key="3">
    <source>
        <dbReference type="Pfam" id="PF18562"/>
    </source>
</evidence>
<feature type="domain" description="Cysteine-rich interdomain region 1 gamma" evidence="3">
    <location>
        <begin position="187"/>
        <end position="239"/>
    </location>
</feature>
<dbReference type="Gene3D" id="1.20.58.1930">
    <property type="match status" value="1"/>
</dbReference>
<feature type="region of interest" description="Disordered" evidence="1">
    <location>
        <begin position="112"/>
        <end position="136"/>
    </location>
</feature>